<keyword evidence="8 9" id="KW-0472">Membrane</keyword>
<dbReference type="PANTHER" id="PTHR32507:SF7">
    <property type="entry name" value="K(+)_H(+) ANTIPORTER NHAP2"/>
    <property type="match status" value="1"/>
</dbReference>
<feature type="transmembrane region" description="Helical" evidence="9">
    <location>
        <begin position="275"/>
        <end position="292"/>
    </location>
</feature>
<organism evidence="11 12">
    <name type="scientific">Sinobaca qinghaiensis</name>
    <dbReference type="NCBI Taxonomy" id="342944"/>
    <lineage>
        <taxon>Bacteria</taxon>
        <taxon>Bacillati</taxon>
        <taxon>Bacillota</taxon>
        <taxon>Bacilli</taxon>
        <taxon>Bacillales</taxon>
        <taxon>Sporolactobacillaceae</taxon>
        <taxon>Sinobaca</taxon>
    </lineage>
</organism>
<dbReference type="Gene3D" id="1.20.1530.20">
    <property type="match status" value="1"/>
</dbReference>
<reference evidence="11 12" key="1">
    <citation type="submission" date="2018-09" db="EMBL/GenBank/DDBJ databases">
        <title>Genomic Encyclopedia of Archaeal and Bacterial Type Strains, Phase II (KMG-II): from individual species to whole genera.</title>
        <authorList>
            <person name="Goeker M."/>
        </authorList>
    </citation>
    <scope>NUCLEOTIDE SEQUENCE [LARGE SCALE GENOMIC DNA]</scope>
    <source>
        <strain evidence="11 12">DSM 17008</strain>
    </source>
</reference>
<evidence type="ECO:0000256" key="2">
    <source>
        <dbReference type="ARBA" id="ARBA00022448"/>
    </source>
</evidence>
<evidence type="ECO:0000313" key="11">
    <source>
        <dbReference type="EMBL" id="RKD73345.1"/>
    </source>
</evidence>
<sequence length="496" mass="52826">MLSGYLLSDYILLLTGLLLACGVLVSKFSTRLGVPSLILFIAIGMLMGSGGLNILPLGNVEYVQAIGILALVIILFEGGIQTNWSVIRPVAGTALSLATITVLLTSLLLAGFAYVLLDLTMTEAFLLGALVGSTDAAAVFATLKGKNIKPNLSASMEGEAGANDPMAVFLTLAAIELLTSPDPSYALMAGSFLWQMTGGLLIGLVLGKAGSYAVNKINMDAGGLYPIFAISFAFIIYSSAQFALASGFLAVYVAALVIGNSELTYRHSITTFHEGFAWMAQIVMFIVLGALATPEDIFSWGVIWTGVLLSFFIMFIARPAAVFLSTIGSGFSLNDRLFLSWAGLRGAVPIILATFPIVAGVDNDSIIFNTVFFIVLTSALIQGSTIAPLSNKLKVTAPDTKDEHSSWELVNIGKTDAKLVEYKASKRSAIIGHHVNSLNIPEESAVNALVRDGELLNTDANIEIQPGDTLFILVATRKKHDLKQMLDGQKEKKRFS</sequence>
<dbReference type="InterPro" id="IPR038770">
    <property type="entry name" value="Na+/solute_symporter_sf"/>
</dbReference>
<dbReference type="GO" id="GO:0008324">
    <property type="term" value="F:monoatomic cation transmembrane transporter activity"/>
    <property type="evidence" value="ECO:0007669"/>
    <property type="project" value="InterPro"/>
</dbReference>
<keyword evidence="2" id="KW-0813">Transport</keyword>
<dbReference type="PROSITE" id="PS51202">
    <property type="entry name" value="RCK_C"/>
    <property type="match status" value="1"/>
</dbReference>
<protein>
    <submittedName>
        <fullName evidence="11">Potassium/proton antiporter (CPA1 family)</fullName>
    </submittedName>
</protein>
<dbReference type="Pfam" id="PF00999">
    <property type="entry name" value="Na_H_Exchanger"/>
    <property type="match status" value="1"/>
</dbReference>
<proteinExistence type="predicted"/>
<keyword evidence="6 9" id="KW-1133">Transmembrane helix</keyword>
<dbReference type="GO" id="GO:1902600">
    <property type="term" value="P:proton transmembrane transport"/>
    <property type="evidence" value="ECO:0007669"/>
    <property type="project" value="InterPro"/>
</dbReference>
<feature type="transmembrane region" description="Helical" evidence="9">
    <location>
        <begin position="298"/>
        <end position="317"/>
    </location>
</feature>
<dbReference type="GO" id="GO:0006813">
    <property type="term" value="P:potassium ion transport"/>
    <property type="evidence" value="ECO:0007669"/>
    <property type="project" value="InterPro"/>
</dbReference>
<dbReference type="NCBIfam" id="NF003715">
    <property type="entry name" value="PRK05326.1-2"/>
    <property type="match status" value="1"/>
</dbReference>
<dbReference type="InterPro" id="IPR036721">
    <property type="entry name" value="RCK_C_sf"/>
</dbReference>
<feature type="domain" description="RCK C-terminal" evidence="10">
    <location>
        <begin position="407"/>
        <end position="488"/>
    </location>
</feature>
<keyword evidence="12" id="KW-1185">Reference proteome</keyword>
<evidence type="ECO:0000256" key="4">
    <source>
        <dbReference type="ARBA" id="ARBA00022475"/>
    </source>
</evidence>
<comment type="caution">
    <text evidence="11">The sequence shown here is derived from an EMBL/GenBank/DDBJ whole genome shotgun (WGS) entry which is preliminary data.</text>
</comment>
<evidence type="ECO:0000256" key="8">
    <source>
        <dbReference type="ARBA" id="ARBA00023136"/>
    </source>
</evidence>
<dbReference type="RefSeq" id="WP_342768765.1">
    <property type="nucleotide sequence ID" value="NZ_RAPK01000008.1"/>
</dbReference>
<dbReference type="SUPFAM" id="SSF116726">
    <property type="entry name" value="TrkA C-terminal domain-like"/>
    <property type="match status" value="1"/>
</dbReference>
<evidence type="ECO:0000256" key="9">
    <source>
        <dbReference type="SAM" id="Phobius"/>
    </source>
</evidence>
<dbReference type="Gene3D" id="3.30.70.1450">
    <property type="entry name" value="Regulator of K+ conductance, C-terminal domain"/>
    <property type="match status" value="1"/>
</dbReference>
<accession>A0A419V4B0</accession>
<keyword evidence="7" id="KW-0406">Ion transport</keyword>
<evidence type="ECO:0000256" key="6">
    <source>
        <dbReference type="ARBA" id="ARBA00022989"/>
    </source>
</evidence>
<keyword evidence="3" id="KW-0050">Antiport</keyword>
<feature type="transmembrane region" description="Helical" evidence="9">
    <location>
        <begin position="92"/>
        <end position="117"/>
    </location>
</feature>
<feature type="transmembrane region" description="Helical" evidence="9">
    <location>
        <begin position="243"/>
        <end position="263"/>
    </location>
</feature>
<dbReference type="NCBIfam" id="NF003716">
    <property type="entry name" value="PRK05326.1-3"/>
    <property type="match status" value="1"/>
</dbReference>
<dbReference type="GO" id="GO:0005886">
    <property type="term" value="C:plasma membrane"/>
    <property type="evidence" value="ECO:0007669"/>
    <property type="project" value="UniProtKB-SubCell"/>
</dbReference>
<evidence type="ECO:0000256" key="1">
    <source>
        <dbReference type="ARBA" id="ARBA00004651"/>
    </source>
</evidence>
<feature type="transmembrane region" description="Helical" evidence="9">
    <location>
        <begin position="185"/>
        <end position="207"/>
    </location>
</feature>
<evidence type="ECO:0000256" key="7">
    <source>
        <dbReference type="ARBA" id="ARBA00023065"/>
    </source>
</evidence>
<feature type="transmembrane region" description="Helical" evidence="9">
    <location>
        <begin position="37"/>
        <end position="56"/>
    </location>
</feature>
<feature type="transmembrane region" description="Helical" evidence="9">
    <location>
        <begin position="62"/>
        <end position="80"/>
    </location>
</feature>
<dbReference type="InterPro" id="IPR006037">
    <property type="entry name" value="RCK_C"/>
</dbReference>
<dbReference type="EMBL" id="RAPK01000008">
    <property type="protein sequence ID" value="RKD73345.1"/>
    <property type="molecule type" value="Genomic_DNA"/>
</dbReference>
<dbReference type="InterPro" id="IPR006153">
    <property type="entry name" value="Cation/H_exchanger_TM"/>
</dbReference>
<evidence type="ECO:0000313" key="12">
    <source>
        <dbReference type="Proteomes" id="UP000285120"/>
    </source>
</evidence>
<evidence type="ECO:0000256" key="5">
    <source>
        <dbReference type="ARBA" id="ARBA00022692"/>
    </source>
</evidence>
<dbReference type="PANTHER" id="PTHR32507">
    <property type="entry name" value="NA(+)/H(+) ANTIPORTER 1"/>
    <property type="match status" value="1"/>
</dbReference>
<dbReference type="AlphaFoldDB" id="A0A419V4B0"/>
<name>A0A419V4B0_9BACL</name>
<dbReference type="Proteomes" id="UP000285120">
    <property type="component" value="Unassembled WGS sequence"/>
</dbReference>
<keyword evidence="5 9" id="KW-0812">Transmembrane</keyword>
<keyword evidence="4" id="KW-1003">Cell membrane</keyword>
<comment type="subcellular location">
    <subcellularLocation>
        <location evidence="1">Cell membrane</location>
        <topology evidence="1">Multi-pass membrane protein</topology>
    </subcellularLocation>
</comment>
<gene>
    <name evidence="11" type="ORF">ATL39_1637</name>
</gene>
<evidence type="ECO:0000256" key="3">
    <source>
        <dbReference type="ARBA" id="ARBA00022449"/>
    </source>
</evidence>
<feature type="transmembrane region" description="Helical" evidence="9">
    <location>
        <begin position="366"/>
        <end position="387"/>
    </location>
</feature>
<feature type="transmembrane region" description="Helical" evidence="9">
    <location>
        <begin position="338"/>
        <end position="360"/>
    </location>
</feature>
<feature type="transmembrane region" description="Helical" evidence="9">
    <location>
        <begin position="6"/>
        <end position="25"/>
    </location>
</feature>
<dbReference type="GO" id="GO:0015297">
    <property type="term" value="F:antiporter activity"/>
    <property type="evidence" value="ECO:0007669"/>
    <property type="project" value="UniProtKB-KW"/>
</dbReference>
<evidence type="ECO:0000259" key="10">
    <source>
        <dbReference type="PROSITE" id="PS51202"/>
    </source>
</evidence>